<dbReference type="Proteomes" id="UP000219669">
    <property type="component" value="Unassembled WGS sequence"/>
</dbReference>
<keyword evidence="1" id="KW-0413">Isomerase</keyword>
<dbReference type="OrthoDB" id="9814215at2"/>
<dbReference type="PANTHER" id="PTHR37950">
    <property type="entry name" value="4-HYDROXYPHENYLACETATE CATABOLISM PROTEIN"/>
    <property type="match status" value="1"/>
</dbReference>
<sequence>MPHLLVEYANNIALPLDETLNALHETLVQSGQFDPQDIKIRAQSHADYRVGGTKASGFVHLTLHLMAGRKAEIKAELSQNLAQTIAAKLPEYTPTGTQITVQMQDIERESYHKIIL</sequence>
<organism evidence="1 2">
    <name type="scientific">Alysiella filiformis DSM 16848</name>
    <dbReference type="NCBI Taxonomy" id="1120981"/>
    <lineage>
        <taxon>Bacteria</taxon>
        <taxon>Pseudomonadati</taxon>
        <taxon>Pseudomonadota</taxon>
        <taxon>Betaproteobacteria</taxon>
        <taxon>Neisseriales</taxon>
        <taxon>Neisseriaceae</taxon>
        <taxon>Alysiella</taxon>
    </lineage>
</organism>
<accession>A0A286E6A7</accession>
<gene>
    <name evidence="1" type="ORF">SAMN02746062_00617</name>
</gene>
<evidence type="ECO:0000313" key="2">
    <source>
        <dbReference type="Proteomes" id="UP000219669"/>
    </source>
</evidence>
<dbReference type="EMBL" id="OCNF01000004">
    <property type="protein sequence ID" value="SOD66468.1"/>
    <property type="molecule type" value="Genomic_DNA"/>
</dbReference>
<dbReference type="PANTHER" id="PTHR37950:SF1">
    <property type="entry name" value="4-HYDROXYPHENYLACETATE CATABOLISM PROTEIN"/>
    <property type="match status" value="1"/>
</dbReference>
<name>A0A286E6A7_9NEIS</name>
<protein>
    <submittedName>
        <fullName evidence="1">5-carboxymethyl-2-hydroxymuconate isomerase</fullName>
    </submittedName>
</protein>
<dbReference type="GO" id="GO:0008704">
    <property type="term" value="F:5-carboxymethyl-2-hydroxymuconate delta-isomerase activity"/>
    <property type="evidence" value="ECO:0007669"/>
    <property type="project" value="InterPro"/>
</dbReference>
<keyword evidence="2" id="KW-1185">Reference proteome</keyword>
<dbReference type="SUPFAM" id="SSF55331">
    <property type="entry name" value="Tautomerase/MIF"/>
    <property type="match status" value="1"/>
</dbReference>
<dbReference type="AlphaFoldDB" id="A0A286E6A7"/>
<proteinExistence type="predicted"/>
<dbReference type="CDD" id="cd00580">
    <property type="entry name" value="CHMI"/>
    <property type="match status" value="1"/>
</dbReference>
<dbReference type="Gene3D" id="3.30.429.10">
    <property type="entry name" value="Macrophage Migration Inhibitory Factor"/>
    <property type="match status" value="1"/>
</dbReference>
<dbReference type="InterPro" id="IPR014347">
    <property type="entry name" value="Tautomerase/MIF_sf"/>
</dbReference>
<dbReference type="InterPro" id="IPR004220">
    <property type="entry name" value="5-COMe_2-OHmuconate_Isoase"/>
</dbReference>
<dbReference type="RefSeq" id="WP_034291960.1">
    <property type="nucleotide sequence ID" value="NZ_CP083931.1"/>
</dbReference>
<dbReference type="Pfam" id="PF02962">
    <property type="entry name" value="CHMI"/>
    <property type="match status" value="1"/>
</dbReference>
<evidence type="ECO:0000313" key="1">
    <source>
        <dbReference type="EMBL" id="SOD66468.1"/>
    </source>
</evidence>
<reference evidence="1 2" key="1">
    <citation type="submission" date="2017-09" db="EMBL/GenBank/DDBJ databases">
        <authorList>
            <person name="Ehlers B."/>
            <person name="Leendertz F.H."/>
        </authorList>
    </citation>
    <scope>NUCLEOTIDE SEQUENCE [LARGE SCALE GENOMIC DNA]</scope>
    <source>
        <strain evidence="1 2">DSM 16848</strain>
    </source>
</reference>